<accession>A0A8H7ZBM6</accession>
<evidence type="ECO:0000313" key="12">
    <source>
        <dbReference type="EMBL" id="KAG5418872.1"/>
    </source>
</evidence>
<dbReference type="GO" id="GO:0006458">
    <property type="term" value="P:'de novo' protein folding"/>
    <property type="evidence" value="ECO:0007669"/>
    <property type="project" value="InterPro"/>
</dbReference>
<dbReference type="PANTHER" id="PTHR28090">
    <property type="entry name" value="PROTEIN ROT1"/>
    <property type="match status" value="1"/>
</dbReference>
<evidence type="ECO:0000256" key="8">
    <source>
        <dbReference type="ARBA" id="ARBA00022989"/>
    </source>
</evidence>
<evidence type="ECO:0000256" key="6">
    <source>
        <dbReference type="ARBA" id="ARBA00022729"/>
    </source>
</evidence>
<comment type="similarity">
    <text evidence="2">Belongs to the ROT1 family.</text>
</comment>
<dbReference type="EMBL" id="JAEOAQ010000004">
    <property type="protein sequence ID" value="KAG5418872.1"/>
    <property type="molecule type" value="Genomic_DNA"/>
</dbReference>
<feature type="chain" id="PRO_5034740375" description="Protein ROT1" evidence="11">
    <location>
        <begin position="18"/>
        <end position="221"/>
    </location>
</feature>
<reference evidence="12 13" key="1">
    <citation type="submission" date="2020-12" db="EMBL/GenBank/DDBJ databases">
        <title>Effect of drift, selection, and recombination on the evolution of hybrid genomes in Candida yeast pathogens.</title>
        <authorList>
            <person name="Mixao V."/>
            <person name="Ksiezopolska E."/>
            <person name="Saus E."/>
            <person name="Boekhout T."/>
            <person name="Gacser A."/>
            <person name="Gabaldon T."/>
        </authorList>
    </citation>
    <scope>NUCLEOTIDE SEQUENCE [LARGE SCALE GENOMIC DNA]</scope>
    <source>
        <strain evidence="12 13">BP57</strain>
    </source>
</reference>
<keyword evidence="8" id="KW-1133">Transmembrane helix</keyword>
<evidence type="ECO:0000256" key="5">
    <source>
        <dbReference type="ARBA" id="ARBA00022692"/>
    </source>
</evidence>
<keyword evidence="5" id="KW-0812">Transmembrane</keyword>
<dbReference type="Pfam" id="PF10681">
    <property type="entry name" value="Rot1"/>
    <property type="match status" value="2"/>
</dbReference>
<keyword evidence="6 11" id="KW-0732">Signal</keyword>
<evidence type="ECO:0000256" key="2">
    <source>
        <dbReference type="ARBA" id="ARBA00007149"/>
    </source>
</evidence>
<dbReference type="PANTHER" id="PTHR28090:SF1">
    <property type="entry name" value="PROTEIN ROT1"/>
    <property type="match status" value="1"/>
</dbReference>
<evidence type="ECO:0000313" key="13">
    <source>
        <dbReference type="Proteomes" id="UP000669133"/>
    </source>
</evidence>
<keyword evidence="9" id="KW-0472">Membrane</keyword>
<dbReference type="GO" id="GO:0005789">
    <property type="term" value="C:endoplasmic reticulum membrane"/>
    <property type="evidence" value="ECO:0007669"/>
    <property type="project" value="UniProtKB-SubCell"/>
</dbReference>
<comment type="caution">
    <text evidence="12">The sequence shown here is derived from an EMBL/GenBank/DDBJ whole genome shotgun (WGS) entry which is preliminary data.</text>
</comment>
<protein>
    <recommendedName>
        <fullName evidence="4">Protein ROT1</fullName>
    </recommendedName>
    <alternativeName>
        <fullName evidence="3">Protein rot1</fullName>
    </alternativeName>
</protein>
<evidence type="ECO:0000256" key="9">
    <source>
        <dbReference type="ARBA" id="ARBA00023136"/>
    </source>
</evidence>
<dbReference type="RefSeq" id="XP_067547988.1">
    <property type="nucleotide sequence ID" value="XM_067692572.1"/>
</dbReference>
<evidence type="ECO:0000256" key="1">
    <source>
        <dbReference type="ARBA" id="ARBA00004115"/>
    </source>
</evidence>
<keyword evidence="13" id="KW-1185">Reference proteome</keyword>
<dbReference type="InterPro" id="IPR019623">
    <property type="entry name" value="Rot1"/>
</dbReference>
<gene>
    <name evidence="12" type="ORF">I9W82_003590</name>
</gene>
<evidence type="ECO:0000256" key="4">
    <source>
        <dbReference type="ARBA" id="ARBA00017291"/>
    </source>
</evidence>
<feature type="compositionally biased region" description="Basic residues" evidence="10">
    <location>
        <begin position="108"/>
        <end position="119"/>
    </location>
</feature>
<feature type="signal peptide" evidence="11">
    <location>
        <begin position="1"/>
        <end position="17"/>
    </location>
</feature>
<organism evidence="12 13">
    <name type="scientific">Candida metapsilosis</name>
    <dbReference type="NCBI Taxonomy" id="273372"/>
    <lineage>
        <taxon>Eukaryota</taxon>
        <taxon>Fungi</taxon>
        <taxon>Dikarya</taxon>
        <taxon>Ascomycota</taxon>
        <taxon>Saccharomycotina</taxon>
        <taxon>Pichiomycetes</taxon>
        <taxon>Debaryomycetaceae</taxon>
        <taxon>Candida/Lodderomyces clade</taxon>
        <taxon>Candida</taxon>
    </lineage>
</organism>
<name>A0A8H7ZBM6_9ASCO</name>
<dbReference type="AlphaFoldDB" id="A0A8H7ZBM6"/>
<dbReference type="Proteomes" id="UP000669133">
    <property type="component" value="Unassembled WGS sequence"/>
</dbReference>
<sequence length="221" mass="25698">MIRLTITLLTLLSITSSSKFHPPNIHGTWQTQSQSVITGPKFFQPDKEYLIEPTQPGLSYSFDLESMTYETAQYLVTANPQNHSCPSAELIWHHGKIKIKPHRDQKGKGKKNNKKKNKKSKADNDGQFTILLESIPHDSRQLLSDPCVDEGTSTYQRYKCDYKQTWSGVYQYDKYVDNWSLILYDEFGESGRKVWMWLKSRDVEMLPRGRITKKKKVYVDV</sequence>
<feature type="region of interest" description="Disordered" evidence="10">
    <location>
        <begin position="100"/>
        <end position="122"/>
    </location>
</feature>
<proteinExistence type="inferred from homology"/>
<evidence type="ECO:0000256" key="3">
    <source>
        <dbReference type="ARBA" id="ARBA00016195"/>
    </source>
</evidence>
<dbReference type="GO" id="GO:0007118">
    <property type="term" value="P:budding cell apical bud growth"/>
    <property type="evidence" value="ECO:0007669"/>
    <property type="project" value="TreeGrafter"/>
</dbReference>
<dbReference type="GO" id="GO:0051082">
    <property type="term" value="F:unfolded protein binding"/>
    <property type="evidence" value="ECO:0007669"/>
    <property type="project" value="TreeGrafter"/>
</dbReference>
<keyword evidence="7" id="KW-0256">Endoplasmic reticulum</keyword>
<evidence type="ECO:0000256" key="7">
    <source>
        <dbReference type="ARBA" id="ARBA00022824"/>
    </source>
</evidence>
<evidence type="ECO:0000256" key="10">
    <source>
        <dbReference type="SAM" id="MobiDB-lite"/>
    </source>
</evidence>
<evidence type="ECO:0000256" key="11">
    <source>
        <dbReference type="SAM" id="SignalP"/>
    </source>
</evidence>
<dbReference type="GeneID" id="93652219"/>
<dbReference type="OrthoDB" id="5327821at2759"/>
<comment type="subcellular location">
    <subcellularLocation>
        <location evidence="1">Endoplasmic reticulum membrane</location>
        <topology evidence="1">Single-pass type I membrane protein</topology>
    </subcellularLocation>
</comment>